<accession>E9DSZ9</accession>
<feature type="signal peptide" evidence="1">
    <location>
        <begin position="1"/>
        <end position="20"/>
    </location>
</feature>
<evidence type="ECO:0000313" key="3">
    <source>
        <dbReference type="Proteomes" id="UP000002499"/>
    </source>
</evidence>
<organism evidence="3">
    <name type="scientific">Metarhizium acridum (strain CQMa 102)</name>
    <dbReference type="NCBI Taxonomy" id="655827"/>
    <lineage>
        <taxon>Eukaryota</taxon>
        <taxon>Fungi</taxon>
        <taxon>Dikarya</taxon>
        <taxon>Ascomycota</taxon>
        <taxon>Pezizomycotina</taxon>
        <taxon>Sordariomycetes</taxon>
        <taxon>Hypocreomycetidae</taxon>
        <taxon>Hypocreales</taxon>
        <taxon>Clavicipitaceae</taxon>
        <taxon>Metarhizium</taxon>
    </lineage>
</organism>
<dbReference type="GeneID" id="19245058"/>
<dbReference type="PANTHER" id="PTHR35043:SF7">
    <property type="entry name" value="TRANSCRIPTION FACTOR DOMAIN-CONTAINING PROTEIN"/>
    <property type="match status" value="1"/>
</dbReference>
<dbReference type="InParanoid" id="E9DSZ9"/>
<protein>
    <submittedName>
        <fullName evidence="2">Uncharacterized protein</fullName>
    </submittedName>
</protein>
<gene>
    <name evidence="2" type="ORF">MAC_00747</name>
</gene>
<keyword evidence="3" id="KW-1185">Reference proteome</keyword>
<evidence type="ECO:0000256" key="1">
    <source>
        <dbReference type="SAM" id="SignalP"/>
    </source>
</evidence>
<feature type="chain" id="PRO_5003237745" evidence="1">
    <location>
        <begin position="21"/>
        <end position="425"/>
    </location>
</feature>
<reference evidence="2 3" key="1">
    <citation type="journal article" date="2011" name="PLoS Genet.">
        <title>Genome sequencing and comparative transcriptomics of the model entomopathogenic fungi Metarhizium anisopliae and M. acridum.</title>
        <authorList>
            <person name="Gao Q."/>
            <person name="Jin K."/>
            <person name="Ying S.H."/>
            <person name="Zhang Y."/>
            <person name="Xiao G."/>
            <person name="Shang Y."/>
            <person name="Duan Z."/>
            <person name="Hu X."/>
            <person name="Xie X.Q."/>
            <person name="Zhou G."/>
            <person name="Peng G."/>
            <person name="Luo Z."/>
            <person name="Huang W."/>
            <person name="Wang B."/>
            <person name="Fang W."/>
            <person name="Wang S."/>
            <person name="Zhong Y."/>
            <person name="Ma L.J."/>
            <person name="St Leger R.J."/>
            <person name="Zhao G.P."/>
            <person name="Pei Y."/>
            <person name="Feng M.G."/>
            <person name="Xia Y."/>
            <person name="Wang C."/>
        </authorList>
    </citation>
    <scope>NUCLEOTIDE SEQUENCE [LARGE SCALE GENOMIC DNA]</scope>
    <source>
        <strain evidence="2 3">CQMa 102</strain>
    </source>
</reference>
<dbReference type="KEGG" id="maw:19245058"/>
<proteinExistence type="predicted"/>
<dbReference type="Proteomes" id="UP000002499">
    <property type="component" value="Unassembled WGS sequence"/>
</dbReference>
<name>E9DSZ9_METAQ</name>
<dbReference type="OrthoDB" id="3061561at2759"/>
<dbReference type="OMA" id="GWEVHEN"/>
<dbReference type="PANTHER" id="PTHR35043">
    <property type="entry name" value="TRANSCRIPTION FACTOR DOMAIN-CONTAINING PROTEIN"/>
    <property type="match status" value="1"/>
</dbReference>
<dbReference type="HOGENOM" id="CLU_645703_0_0_1"/>
<dbReference type="EMBL" id="GL698471">
    <property type="protein sequence ID" value="EFY93509.1"/>
    <property type="molecule type" value="Genomic_DNA"/>
</dbReference>
<evidence type="ECO:0000313" key="2">
    <source>
        <dbReference type="EMBL" id="EFY93509.1"/>
    </source>
</evidence>
<dbReference type="AlphaFoldDB" id="E9DSZ9"/>
<sequence>MQSSLLSRLVLITLVEGSASTDRIANNTTSQHEEGYVGFVEDPSGRGTASLVLSCLLTLVLCVWSALHLNVPEKNRTAINALWTNLRWIVAGIYSPELVVFAAWRQWCSARMLNAHIESLMQNRKHQKQQSAATQNQQGDKLDGHTYPTASWSMAHSFFSCAGGFAFELNTLTGALVTDSDTTDGESHRSTRRRITRNLAGSQHGRPCTLFAHLNLYSKTPELETLRLRVTALSPAQASDAFKPVSMASQHEPNALEPQLGEAVIQQAPASCLKTLESMRQKDSGTAFFERRPRIFQDRPALEQPSNSELKRRALIQQALRSYPNLLTHDRVLLTHQDPGSTSSTNPHHCIHLLRGQLLATHIKNWPGNDLVRNVNGLIVGMILWLANLCYGGFHAAAWNEHFSSTAEKHLWRFSAAYIASCGGF</sequence>
<keyword evidence="1" id="KW-0732">Signal</keyword>
<dbReference type="eggNOG" id="ENOG502S6E5">
    <property type="taxonomic scope" value="Eukaryota"/>
</dbReference>